<proteinExistence type="predicted"/>
<accession>A0A0J1FR50</accession>
<sequence>MDLKFLHEALDRLETDAGFDHDLPQAVVRAYRKRLAVFRSATSRHDLLASRSLGMTCQAGGGRCRASLIDNFALVFEIVDDDSLVTVVSINSVESEMSI</sequence>
<protein>
    <recommendedName>
        <fullName evidence="3">Plasmid stabilization protein</fullName>
    </recommendedName>
</protein>
<comment type="caution">
    <text evidence="1">The sequence shown here is derived from an EMBL/GenBank/DDBJ whole genome shotgun (WGS) entry which is preliminary data.</text>
</comment>
<keyword evidence="2" id="KW-1185">Reference proteome</keyword>
<name>A0A0J1FR50_9BURK</name>
<dbReference type="EMBL" id="AEJF01000185">
    <property type="protein sequence ID" value="KLU22228.1"/>
    <property type="molecule type" value="Genomic_DNA"/>
</dbReference>
<evidence type="ECO:0000313" key="2">
    <source>
        <dbReference type="Proteomes" id="UP000035963"/>
    </source>
</evidence>
<reference evidence="1 2" key="1">
    <citation type="journal article" date="2015" name="Genome Announc.">
        <title>Draft Genome Sequence of Burkholderia sp. Strain PML1(12), an Ectomycorrhizosphere-Inhabiting Bacterium with Effective Mineral-Weathering Ability.</title>
        <authorList>
            <person name="Uroz S."/>
            <person name="Oger P."/>
        </authorList>
    </citation>
    <scope>NUCLEOTIDE SEQUENCE [LARGE SCALE GENOMIC DNA]</scope>
    <source>
        <strain evidence="2">PML1(12)</strain>
    </source>
</reference>
<dbReference type="AlphaFoldDB" id="A0A0J1FR50"/>
<dbReference type="OrthoDB" id="9801102at2"/>
<dbReference type="RefSeq" id="WP_047896126.1">
    <property type="nucleotide sequence ID" value="NZ_AEJF01000185.1"/>
</dbReference>
<gene>
    <name evidence="1" type="ORF">EOS_31515</name>
</gene>
<dbReference type="Proteomes" id="UP000035963">
    <property type="component" value="Unassembled WGS sequence"/>
</dbReference>
<evidence type="ECO:0000313" key="1">
    <source>
        <dbReference type="EMBL" id="KLU22228.1"/>
    </source>
</evidence>
<organism evidence="1 2">
    <name type="scientific">Caballeronia mineralivorans PML1(12)</name>
    <dbReference type="NCBI Taxonomy" id="908627"/>
    <lineage>
        <taxon>Bacteria</taxon>
        <taxon>Pseudomonadati</taxon>
        <taxon>Pseudomonadota</taxon>
        <taxon>Betaproteobacteria</taxon>
        <taxon>Burkholderiales</taxon>
        <taxon>Burkholderiaceae</taxon>
        <taxon>Caballeronia</taxon>
    </lineage>
</organism>
<evidence type="ECO:0008006" key="3">
    <source>
        <dbReference type="Google" id="ProtNLM"/>
    </source>
</evidence>
<dbReference type="PATRIC" id="fig|908627.4.peg.7031"/>